<dbReference type="Pfam" id="PF18898">
    <property type="entry name" value="DUF5654"/>
    <property type="match status" value="1"/>
</dbReference>
<organism evidence="2 3">
    <name type="scientific">Methanobrevibacter thaueri</name>
    <dbReference type="NCBI Taxonomy" id="190975"/>
    <lineage>
        <taxon>Archaea</taxon>
        <taxon>Methanobacteriati</taxon>
        <taxon>Methanobacteriota</taxon>
        <taxon>Methanomada group</taxon>
        <taxon>Methanobacteria</taxon>
        <taxon>Methanobacteriales</taxon>
        <taxon>Methanobacteriaceae</taxon>
        <taxon>Methanobrevibacter</taxon>
    </lineage>
</organism>
<gene>
    <name evidence="2" type="ORF">E7Z79_08740</name>
</gene>
<comment type="caution">
    <text evidence="2">The sequence shown here is derived from an EMBL/GenBank/DDBJ whole genome shotgun (WGS) entry which is preliminary data.</text>
</comment>
<evidence type="ECO:0000313" key="2">
    <source>
        <dbReference type="EMBL" id="MBE6502506.1"/>
    </source>
</evidence>
<accession>A0A8T3VA20</accession>
<name>A0A8T3VA20_9EURY</name>
<sequence length="73" mass="7744">MIMETILALITTAFAFVAGEAWNSAIQKLIESFIGTGDALPSLFTYAIIVTIVAVIVTVLIARVAGRMGVETE</sequence>
<evidence type="ECO:0000256" key="1">
    <source>
        <dbReference type="SAM" id="Phobius"/>
    </source>
</evidence>
<keyword evidence="1" id="KW-0812">Transmembrane</keyword>
<keyword evidence="1" id="KW-1133">Transmembrane helix</keyword>
<keyword evidence="1" id="KW-0472">Membrane</keyword>
<feature type="transmembrane region" description="Helical" evidence="1">
    <location>
        <begin position="45"/>
        <end position="65"/>
    </location>
</feature>
<reference evidence="2" key="1">
    <citation type="submission" date="2019-04" db="EMBL/GenBank/DDBJ databases">
        <title>Evolution of Biomass-Degrading Anaerobic Consortia Revealed by Metagenomics.</title>
        <authorList>
            <person name="Peng X."/>
        </authorList>
    </citation>
    <scope>NUCLEOTIDE SEQUENCE</scope>
    <source>
        <strain evidence="2">SIG18</strain>
    </source>
</reference>
<evidence type="ECO:0000313" key="3">
    <source>
        <dbReference type="Proteomes" id="UP000783037"/>
    </source>
</evidence>
<dbReference type="AlphaFoldDB" id="A0A8T3VA20"/>
<dbReference type="EMBL" id="SUTK01000068">
    <property type="protein sequence ID" value="MBE6502506.1"/>
    <property type="molecule type" value="Genomic_DNA"/>
</dbReference>
<protein>
    <submittedName>
        <fullName evidence="2">Uncharacterized protein</fullName>
    </submittedName>
</protein>
<dbReference type="InterPro" id="IPR043713">
    <property type="entry name" value="DUF5654"/>
</dbReference>
<proteinExistence type="predicted"/>
<dbReference type="Proteomes" id="UP000783037">
    <property type="component" value="Unassembled WGS sequence"/>
</dbReference>